<protein>
    <submittedName>
        <fullName evidence="2">Uncharacterized protein</fullName>
    </submittedName>
</protein>
<gene>
    <name evidence="2" type="ORF">PCOR1329_LOCUS74618</name>
</gene>
<reference evidence="2" key="1">
    <citation type="submission" date="2023-10" db="EMBL/GenBank/DDBJ databases">
        <authorList>
            <person name="Chen Y."/>
            <person name="Shah S."/>
            <person name="Dougan E. K."/>
            <person name="Thang M."/>
            <person name="Chan C."/>
        </authorList>
    </citation>
    <scope>NUCLEOTIDE SEQUENCE [LARGE SCALE GENOMIC DNA]</scope>
</reference>
<sequence length="52" mass="5908">CVERVSLTTYAVIRETRLIWAALIWTAVFGLPLSRMRWLGMGGIIWGGWKTA</sequence>
<keyword evidence="3" id="KW-1185">Reference proteome</keyword>
<keyword evidence="1" id="KW-0812">Transmembrane</keyword>
<evidence type="ECO:0000256" key="1">
    <source>
        <dbReference type="SAM" id="Phobius"/>
    </source>
</evidence>
<proteinExistence type="predicted"/>
<dbReference type="SUPFAM" id="SSF103481">
    <property type="entry name" value="Multidrug resistance efflux transporter EmrE"/>
    <property type="match status" value="1"/>
</dbReference>
<dbReference type="Proteomes" id="UP001189429">
    <property type="component" value="Unassembled WGS sequence"/>
</dbReference>
<comment type="caution">
    <text evidence="2">The sequence shown here is derived from an EMBL/GenBank/DDBJ whole genome shotgun (WGS) entry which is preliminary data.</text>
</comment>
<dbReference type="InterPro" id="IPR037185">
    <property type="entry name" value="EmrE-like"/>
</dbReference>
<keyword evidence="1" id="KW-0472">Membrane</keyword>
<evidence type="ECO:0000313" key="3">
    <source>
        <dbReference type="Proteomes" id="UP001189429"/>
    </source>
</evidence>
<name>A0ABN9X962_9DINO</name>
<keyword evidence="1" id="KW-1133">Transmembrane helix</keyword>
<organism evidence="2 3">
    <name type="scientific">Prorocentrum cordatum</name>
    <dbReference type="NCBI Taxonomy" id="2364126"/>
    <lineage>
        <taxon>Eukaryota</taxon>
        <taxon>Sar</taxon>
        <taxon>Alveolata</taxon>
        <taxon>Dinophyceae</taxon>
        <taxon>Prorocentrales</taxon>
        <taxon>Prorocentraceae</taxon>
        <taxon>Prorocentrum</taxon>
    </lineage>
</organism>
<feature type="non-terminal residue" evidence="2">
    <location>
        <position position="1"/>
    </location>
</feature>
<evidence type="ECO:0000313" key="2">
    <source>
        <dbReference type="EMBL" id="CAK0896031.1"/>
    </source>
</evidence>
<accession>A0ABN9X962</accession>
<dbReference type="EMBL" id="CAUYUJ010020130">
    <property type="protein sequence ID" value="CAK0896031.1"/>
    <property type="molecule type" value="Genomic_DNA"/>
</dbReference>
<feature type="transmembrane region" description="Helical" evidence="1">
    <location>
        <begin position="17"/>
        <end position="34"/>
    </location>
</feature>